<dbReference type="AlphaFoldDB" id="A0A8J4HCB4"/>
<name>A0A8J4HCB4_9PROT</name>
<reference evidence="1" key="1">
    <citation type="journal article" date="2020" name="mSystems">
        <title>Genome- and Community-Level Interaction Insights into Carbon Utilization and Element Cycling Functions of Hydrothermarchaeota in Hydrothermal Sediment.</title>
        <authorList>
            <person name="Zhou Z."/>
            <person name="Liu Y."/>
            <person name="Xu W."/>
            <person name="Pan J."/>
            <person name="Luo Z.H."/>
            <person name="Li M."/>
        </authorList>
    </citation>
    <scope>NUCLEOTIDE SEQUENCE</scope>
    <source>
        <strain evidence="1">SpSt-997</strain>
    </source>
</reference>
<evidence type="ECO:0000313" key="1">
    <source>
        <dbReference type="EMBL" id="HGC43261.1"/>
    </source>
</evidence>
<dbReference type="InterPro" id="IPR058240">
    <property type="entry name" value="rSAM_sf"/>
</dbReference>
<accession>A0A8J4HCB4</accession>
<feature type="non-terminal residue" evidence="1">
    <location>
        <position position="1"/>
    </location>
</feature>
<dbReference type="SUPFAM" id="SSF102114">
    <property type="entry name" value="Radical SAM enzymes"/>
    <property type="match status" value="1"/>
</dbReference>
<protein>
    <submittedName>
        <fullName evidence="1">Radical SAM protein</fullName>
    </submittedName>
</protein>
<organism evidence="1">
    <name type="scientific">Acidicaldus sp</name>
    <dbReference type="NCBI Taxonomy" id="1872105"/>
    <lineage>
        <taxon>Bacteria</taxon>
        <taxon>Pseudomonadati</taxon>
        <taxon>Pseudomonadota</taxon>
        <taxon>Alphaproteobacteria</taxon>
        <taxon>Acetobacterales</taxon>
        <taxon>Acetobacteraceae</taxon>
        <taxon>Acidicaldus</taxon>
    </lineage>
</organism>
<dbReference type="EMBL" id="DTQM01000172">
    <property type="protein sequence ID" value="HGC43261.1"/>
    <property type="molecule type" value="Genomic_DNA"/>
</dbReference>
<gene>
    <name evidence="1" type="ORF">ENY07_08600</name>
</gene>
<comment type="caution">
    <text evidence="1">The sequence shown here is derived from an EMBL/GenBank/DDBJ whole genome shotgun (WGS) entry which is preliminary data.</text>
</comment>
<sequence>VALDAATPEIFDRTRGHGVQSPHSWDKYWEILHAAAVIFGPERFGAHLIVGMGESERDVLTQVQVIRDLGGHSHMFAFFPEKGSLMDHLPAVPRQQWRRVQLGRYLIDYRDHRIERMRFDDAGTLLDFGVPAEELNRLVAAGTAFRTSGCPGKEAHDVSACDRPYGDSPPRDIASYPFAPQRRDIARIRRQLGPL</sequence>
<proteinExistence type="predicted"/>